<gene>
    <name evidence="1" type="primary">49</name>
    <name evidence="1" type="ORF">SEA_MITHRIL_49</name>
</gene>
<dbReference type="EMBL" id="MN369759">
    <property type="protein sequence ID" value="QGH80142.1"/>
    <property type="molecule type" value="Genomic_DNA"/>
</dbReference>
<accession>A0A5Q2WNM6</accession>
<dbReference type="Proteomes" id="UP000393963">
    <property type="component" value="Segment"/>
</dbReference>
<proteinExistence type="predicted"/>
<evidence type="ECO:0000313" key="2">
    <source>
        <dbReference type="Proteomes" id="UP000393963"/>
    </source>
</evidence>
<name>A0A5Q2WNM6_9CAUD</name>
<evidence type="ECO:0000313" key="1">
    <source>
        <dbReference type="EMBL" id="QGH80142.1"/>
    </source>
</evidence>
<reference evidence="1 2" key="1">
    <citation type="submission" date="2019-08" db="EMBL/GenBank/DDBJ databases">
        <authorList>
            <person name="Doyle J."/>
            <person name="Magre M.D."/>
            <person name="Newton J.D."/>
            <person name="Gaffney B.L."/>
            <person name="Staples A.K."/>
            <person name="King R.A."/>
            <person name="Rinehart C.A."/>
            <person name="Garlena R.A."/>
            <person name="Russell D.A."/>
            <person name="Pope W.H."/>
            <person name="Jacobs-Sera D."/>
            <person name="Hendrix R.W."/>
            <person name="Hatfull G.F."/>
        </authorList>
    </citation>
    <scope>NUCLEOTIDE SEQUENCE [LARGE SCALE GENOMIC DNA]</scope>
</reference>
<protein>
    <submittedName>
        <fullName evidence="1">Uncharacterized protein</fullName>
    </submittedName>
</protein>
<sequence>MPVTFRTEALIAAAKETLEGHRKADAQYQVDLSNYRAQKLAENDMLPRLKALRDELTAFLKTRKQPERADALRFKRAAGEDYLSSLYSGGVSDHDIRNNVPKPMGWLNQDQVGRYSGLIKMLQAHTEETITANQLKLFGYDRLEPLFRLAALASPVVDK</sequence>
<organism evidence="1 2">
    <name type="scientific">Mycobacterium phage Mithril</name>
    <dbReference type="NCBI Taxonomy" id="2653765"/>
    <lineage>
        <taxon>Viruses</taxon>
        <taxon>Duplodnaviria</taxon>
        <taxon>Heunggongvirae</taxon>
        <taxon>Uroviricota</taxon>
        <taxon>Caudoviricetes</taxon>
        <taxon>Bclasvirinae</taxon>
        <taxon>Coopervirus</taxon>
        <taxon>Coopervirus brownCNA</taxon>
    </lineage>
</organism>